<sequence>MFGFRPFVQRVVNFSGQFRADAGDLVGNRLRRGPAKRAERTERPEQLPLAGGADARNLVQHRLFDQLVAQFAVETDGEPVRLVAQRLKHAQRRVMAVEHHRFAPSRQVDLFVPLRQSDDRQRRAADLHQRVHCGGELPLAAVHHHQVGQRAFLFDQPPEMAGQHLVHHREVVALVDGADLEAAIVVTVRLAVAEGDEAGDGELAEDV</sequence>
<dbReference type="EMBL" id="VSSQ01070901">
    <property type="protein sequence ID" value="MPN22619.1"/>
    <property type="molecule type" value="Genomic_DNA"/>
</dbReference>
<protein>
    <submittedName>
        <fullName evidence="1">Uncharacterized protein</fullName>
    </submittedName>
</protein>
<evidence type="ECO:0000313" key="1">
    <source>
        <dbReference type="EMBL" id="MPN22619.1"/>
    </source>
</evidence>
<comment type="caution">
    <text evidence="1">The sequence shown here is derived from an EMBL/GenBank/DDBJ whole genome shotgun (WGS) entry which is preliminary data.</text>
</comment>
<proteinExistence type="predicted"/>
<gene>
    <name evidence="1" type="ORF">SDC9_170002</name>
</gene>
<name>A0A645G9Z0_9ZZZZ</name>
<dbReference type="AlphaFoldDB" id="A0A645G9Z0"/>
<organism evidence="1">
    <name type="scientific">bioreactor metagenome</name>
    <dbReference type="NCBI Taxonomy" id="1076179"/>
    <lineage>
        <taxon>unclassified sequences</taxon>
        <taxon>metagenomes</taxon>
        <taxon>ecological metagenomes</taxon>
    </lineage>
</organism>
<reference evidence="1" key="1">
    <citation type="submission" date="2019-08" db="EMBL/GenBank/DDBJ databases">
        <authorList>
            <person name="Kucharzyk K."/>
            <person name="Murdoch R.W."/>
            <person name="Higgins S."/>
            <person name="Loffler F."/>
        </authorList>
    </citation>
    <scope>NUCLEOTIDE SEQUENCE</scope>
</reference>
<accession>A0A645G9Z0</accession>